<sequence>MTLIRASVDIDVPVDIAYNQWTQFPLFPRFMDGVKHVDRPQANMTHWVTKMYGVTREFDAETVEQRPDERLRWRSLEHPERSGRWRSRPRHVGLVEFQPLEGDRSRVTLAMSFRPSGVMERAGGGLGIVRRHVQGELENFKEFIEEEGSETGKWRGAIKDGYVQPESGQERPQVPNWPCG</sequence>
<evidence type="ECO:0000256" key="1">
    <source>
        <dbReference type="SAM" id="MobiDB-lite"/>
    </source>
</evidence>
<gene>
    <name evidence="3" type="ORF">ACI2L5_04930</name>
</gene>
<keyword evidence="4" id="KW-1185">Reference proteome</keyword>
<feature type="region of interest" description="Disordered" evidence="1">
    <location>
        <begin position="148"/>
        <end position="180"/>
    </location>
</feature>
<dbReference type="Gene3D" id="3.30.530.20">
    <property type="match status" value="1"/>
</dbReference>
<dbReference type="Pfam" id="PF03364">
    <property type="entry name" value="Polyketide_cyc"/>
    <property type="match status" value="1"/>
</dbReference>
<dbReference type="Proteomes" id="UP001620295">
    <property type="component" value="Unassembled WGS sequence"/>
</dbReference>
<dbReference type="RefSeq" id="WP_358702010.1">
    <property type="nucleotide sequence ID" value="NZ_JBFACG010000003.1"/>
</dbReference>
<dbReference type="InterPro" id="IPR023393">
    <property type="entry name" value="START-like_dom_sf"/>
</dbReference>
<comment type="caution">
    <text evidence="3">The sequence shown here is derived from an EMBL/GenBank/DDBJ whole genome shotgun (WGS) entry which is preliminary data.</text>
</comment>
<accession>A0ABW8LHR2</accession>
<dbReference type="PANTHER" id="PTHR33824">
    <property type="entry name" value="POLYKETIDE CYCLASE/DEHYDRASE AND LIPID TRANSPORT SUPERFAMILY PROTEIN"/>
    <property type="match status" value="1"/>
</dbReference>
<evidence type="ECO:0000313" key="4">
    <source>
        <dbReference type="Proteomes" id="UP001620295"/>
    </source>
</evidence>
<evidence type="ECO:0000259" key="2">
    <source>
        <dbReference type="Pfam" id="PF03364"/>
    </source>
</evidence>
<evidence type="ECO:0000313" key="3">
    <source>
        <dbReference type="EMBL" id="MFK4264265.1"/>
    </source>
</evidence>
<dbReference type="CDD" id="cd07817">
    <property type="entry name" value="SRPBCC_8"/>
    <property type="match status" value="1"/>
</dbReference>
<dbReference type="SUPFAM" id="SSF55961">
    <property type="entry name" value="Bet v1-like"/>
    <property type="match status" value="1"/>
</dbReference>
<feature type="domain" description="Coenzyme Q-binding protein COQ10 START" evidence="2">
    <location>
        <begin position="10"/>
        <end position="136"/>
    </location>
</feature>
<name>A0ABW8LHR2_9ACTN</name>
<dbReference type="InterPro" id="IPR005031">
    <property type="entry name" value="COQ10_START"/>
</dbReference>
<dbReference type="InterPro" id="IPR047137">
    <property type="entry name" value="ORF3"/>
</dbReference>
<proteinExistence type="predicted"/>
<dbReference type="PANTHER" id="PTHR33824:SF7">
    <property type="entry name" value="POLYKETIDE CYCLASE_DEHYDRASE AND LIPID TRANSPORT SUPERFAMILY PROTEIN"/>
    <property type="match status" value="1"/>
</dbReference>
<protein>
    <submittedName>
        <fullName evidence="3">SRPBCC family protein</fullName>
    </submittedName>
</protein>
<dbReference type="EMBL" id="JBJDQH010000002">
    <property type="protein sequence ID" value="MFK4264265.1"/>
    <property type="molecule type" value="Genomic_DNA"/>
</dbReference>
<reference evidence="3 4" key="1">
    <citation type="submission" date="2024-11" db="EMBL/GenBank/DDBJ databases">
        <title>The Natural Products Discovery Center: Release of the First 8490 Sequenced Strains for Exploring Actinobacteria Biosynthetic Diversity.</title>
        <authorList>
            <person name="Kalkreuter E."/>
            <person name="Kautsar S.A."/>
            <person name="Yang D."/>
            <person name="Bader C.D."/>
            <person name="Teijaro C.N."/>
            <person name="Fluegel L."/>
            <person name="Davis C.M."/>
            <person name="Simpson J.R."/>
            <person name="Lauterbach L."/>
            <person name="Steele A.D."/>
            <person name="Gui C."/>
            <person name="Meng S."/>
            <person name="Li G."/>
            <person name="Viehrig K."/>
            <person name="Ye F."/>
            <person name="Su P."/>
            <person name="Kiefer A.F."/>
            <person name="Nichols A."/>
            <person name="Cepeda A.J."/>
            <person name="Yan W."/>
            <person name="Fan B."/>
            <person name="Jiang Y."/>
            <person name="Adhikari A."/>
            <person name="Zheng C.-J."/>
            <person name="Schuster L."/>
            <person name="Cowan T.M."/>
            <person name="Smanski M.J."/>
            <person name="Chevrette M.G."/>
            <person name="De Carvalho L.P.S."/>
            <person name="Shen B."/>
        </authorList>
    </citation>
    <scope>NUCLEOTIDE SEQUENCE [LARGE SCALE GENOMIC DNA]</scope>
    <source>
        <strain evidence="3 4">NPDC020863</strain>
    </source>
</reference>
<organism evidence="3 4">
    <name type="scientific">Streptomyces milbemycinicus</name>
    <dbReference type="NCBI Taxonomy" id="476552"/>
    <lineage>
        <taxon>Bacteria</taxon>
        <taxon>Bacillati</taxon>
        <taxon>Actinomycetota</taxon>
        <taxon>Actinomycetes</taxon>
        <taxon>Kitasatosporales</taxon>
        <taxon>Streptomycetaceae</taxon>
        <taxon>Streptomyces</taxon>
    </lineage>
</organism>